<feature type="region of interest" description="Disordered" evidence="1">
    <location>
        <begin position="89"/>
        <end position="124"/>
    </location>
</feature>
<feature type="compositionally biased region" description="Basic and acidic residues" evidence="1">
    <location>
        <begin position="90"/>
        <end position="106"/>
    </location>
</feature>
<organism evidence="2 3">
    <name type="scientific">Onychostoma macrolepis</name>
    <dbReference type="NCBI Taxonomy" id="369639"/>
    <lineage>
        <taxon>Eukaryota</taxon>
        <taxon>Metazoa</taxon>
        <taxon>Chordata</taxon>
        <taxon>Craniata</taxon>
        <taxon>Vertebrata</taxon>
        <taxon>Euteleostomi</taxon>
        <taxon>Actinopterygii</taxon>
        <taxon>Neopterygii</taxon>
        <taxon>Teleostei</taxon>
        <taxon>Ostariophysi</taxon>
        <taxon>Cypriniformes</taxon>
        <taxon>Cyprinidae</taxon>
        <taxon>Acrossocheilinae</taxon>
        <taxon>Onychostoma</taxon>
    </lineage>
</organism>
<name>A0A7J6BW44_9TELE</name>
<keyword evidence="3" id="KW-1185">Reference proteome</keyword>
<evidence type="ECO:0000313" key="2">
    <source>
        <dbReference type="EMBL" id="KAF4098733.1"/>
    </source>
</evidence>
<sequence length="144" mass="15889">MSTAVKLNQVNEDDIVGRLKWKGPGSVTIPLENICRVSCQAEFSQPVSKGIVLVEGEDETPLPQGLMVQPMVALASAVNGENFSVLLQNETKREVSLPEEEKKDEENTNEGTHANKKSHSVSSEGRRVLEEWKNQFAVNFLLAL</sequence>
<dbReference type="Proteomes" id="UP000579812">
    <property type="component" value="Unassembled WGS sequence"/>
</dbReference>
<protein>
    <submittedName>
        <fullName evidence="2">Uncharacterized protein</fullName>
    </submittedName>
</protein>
<gene>
    <name evidence="2" type="ORF">G5714_020763</name>
</gene>
<proteinExistence type="predicted"/>
<evidence type="ECO:0000256" key="1">
    <source>
        <dbReference type="SAM" id="MobiDB-lite"/>
    </source>
</evidence>
<evidence type="ECO:0000313" key="3">
    <source>
        <dbReference type="Proteomes" id="UP000579812"/>
    </source>
</evidence>
<dbReference type="EMBL" id="JAAMOB010000021">
    <property type="protein sequence ID" value="KAF4098733.1"/>
    <property type="molecule type" value="Genomic_DNA"/>
</dbReference>
<dbReference type="AlphaFoldDB" id="A0A7J6BW44"/>
<comment type="caution">
    <text evidence="2">The sequence shown here is derived from an EMBL/GenBank/DDBJ whole genome shotgun (WGS) entry which is preliminary data.</text>
</comment>
<reference evidence="2 3" key="1">
    <citation type="submission" date="2020-04" db="EMBL/GenBank/DDBJ databases">
        <title>Chromosome-level genome assembly of a cyprinid fish Onychostoma macrolepis by integration of Nanopore Sequencing, Bionano and Hi-C technology.</title>
        <authorList>
            <person name="Wang D."/>
        </authorList>
    </citation>
    <scope>NUCLEOTIDE SEQUENCE [LARGE SCALE GENOMIC DNA]</scope>
    <source>
        <strain evidence="2">SWU-2019</strain>
        <tissue evidence="2">Muscle</tissue>
    </source>
</reference>
<accession>A0A7J6BW44</accession>